<dbReference type="CDD" id="cd03230">
    <property type="entry name" value="ABC_DR_subfamily_A"/>
    <property type="match status" value="1"/>
</dbReference>
<organism evidence="5 6">
    <name type="scientific">Paenibacillus gansuensis</name>
    <dbReference type="NCBI Taxonomy" id="306542"/>
    <lineage>
        <taxon>Bacteria</taxon>
        <taxon>Bacillati</taxon>
        <taxon>Bacillota</taxon>
        <taxon>Bacilli</taxon>
        <taxon>Bacillales</taxon>
        <taxon>Paenibacillaceae</taxon>
        <taxon>Paenibacillus</taxon>
    </lineage>
</organism>
<dbReference type="EMBL" id="JBHUME010000002">
    <property type="protein sequence ID" value="MFD2610859.1"/>
    <property type="molecule type" value="Genomic_DNA"/>
</dbReference>
<keyword evidence="1" id="KW-0813">Transport</keyword>
<keyword evidence="6" id="KW-1185">Reference proteome</keyword>
<reference evidence="6" key="1">
    <citation type="journal article" date="2019" name="Int. J. Syst. Evol. Microbiol.">
        <title>The Global Catalogue of Microorganisms (GCM) 10K type strain sequencing project: providing services to taxonomists for standard genome sequencing and annotation.</title>
        <authorList>
            <consortium name="The Broad Institute Genomics Platform"/>
            <consortium name="The Broad Institute Genome Sequencing Center for Infectious Disease"/>
            <person name="Wu L."/>
            <person name="Ma J."/>
        </authorList>
    </citation>
    <scope>NUCLEOTIDE SEQUENCE [LARGE SCALE GENOMIC DNA]</scope>
    <source>
        <strain evidence="6">KCTC 3950</strain>
    </source>
</reference>
<dbReference type="GO" id="GO:0005524">
    <property type="term" value="F:ATP binding"/>
    <property type="evidence" value="ECO:0007669"/>
    <property type="project" value="UniProtKB-KW"/>
</dbReference>
<sequence length="315" mass="34537">MANVVEVLKLTKKYGKVTALDQVSFHLQENKIYGLLGRNGAGKTTVMHLITAQLFPTEGHLHVFGEAPYENNRVLNRICFIKESQKYPDQFTVSQVLSAAADLFPHWDSAFASRLLEDFRLPLDRRMKKLSRGMLSSVGIIVGLASRAPLTIFDEPYLGLDAVARSMFYDRLLEDYAEHPRTIVLSTHLIDEVSQMLEHVIVIDQGKILLDEEAEALRGRAFSVVGKKAAVTGFTEGKEVIHSEGFGGMLKASVLGEWSPEERKAAEAMGLDLSPVSLQQLIVHLTNGNGNGSGIGIGKGQITGNPAKQKEADPV</sequence>
<accession>A0ABW5P6D6</accession>
<dbReference type="SUPFAM" id="SSF52540">
    <property type="entry name" value="P-loop containing nucleoside triphosphate hydrolases"/>
    <property type="match status" value="1"/>
</dbReference>
<dbReference type="InterPro" id="IPR003439">
    <property type="entry name" value="ABC_transporter-like_ATP-bd"/>
</dbReference>
<dbReference type="PANTHER" id="PTHR42939">
    <property type="entry name" value="ABC TRANSPORTER ATP-BINDING PROTEIN ALBC-RELATED"/>
    <property type="match status" value="1"/>
</dbReference>
<dbReference type="SMART" id="SM00382">
    <property type="entry name" value="AAA"/>
    <property type="match status" value="1"/>
</dbReference>
<protein>
    <submittedName>
        <fullName evidence="5">ABC transporter ATP-binding protein</fullName>
    </submittedName>
</protein>
<evidence type="ECO:0000256" key="1">
    <source>
        <dbReference type="ARBA" id="ARBA00022448"/>
    </source>
</evidence>
<proteinExistence type="predicted"/>
<gene>
    <name evidence="5" type="ORF">ACFSUF_00315</name>
</gene>
<dbReference type="Gene3D" id="3.40.50.300">
    <property type="entry name" value="P-loop containing nucleotide triphosphate hydrolases"/>
    <property type="match status" value="1"/>
</dbReference>
<feature type="domain" description="ABC transporter" evidence="4">
    <location>
        <begin position="5"/>
        <end position="230"/>
    </location>
</feature>
<evidence type="ECO:0000259" key="4">
    <source>
        <dbReference type="PROSITE" id="PS50893"/>
    </source>
</evidence>
<evidence type="ECO:0000256" key="3">
    <source>
        <dbReference type="ARBA" id="ARBA00022840"/>
    </source>
</evidence>
<dbReference type="Proteomes" id="UP001597541">
    <property type="component" value="Unassembled WGS sequence"/>
</dbReference>
<keyword evidence="3 5" id="KW-0067">ATP-binding</keyword>
<dbReference type="Pfam" id="PF00005">
    <property type="entry name" value="ABC_tran"/>
    <property type="match status" value="1"/>
</dbReference>
<dbReference type="RefSeq" id="WP_377598986.1">
    <property type="nucleotide sequence ID" value="NZ_JBHUME010000002.1"/>
</dbReference>
<name>A0ABW5P6D6_9BACL</name>
<dbReference type="PANTHER" id="PTHR42939:SF1">
    <property type="entry name" value="ABC TRANSPORTER ATP-BINDING PROTEIN ALBC-RELATED"/>
    <property type="match status" value="1"/>
</dbReference>
<dbReference type="PROSITE" id="PS50893">
    <property type="entry name" value="ABC_TRANSPORTER_2"/>
    <property type="match status" value="1"/>
</dbReference>
<dbReference type="InterPro" id="IPR027417">
    <property type="entry name" value="P-loop_NTPase"/>
</dbReference>
<dbReference type="InterPro" id="IPR003593">
    <property type="entry name" value="AAA+_ATPase"/>
</dbReference>
<comment type="caution">
    <text evidence="5">The sequence shown here is derived from an EMBL/GenBank/DDBJ whole genome shotgun (WGS) entry which is preliminary data.</text>
</comment>
<evidence type="ECO:0000313" key="6">
    <source>
        <dbReference type="Proteomes" id="UP001597541"/>
    </source>
</evidence>
<evidence type="ECO:0000256" key="2">
    <source>
        <dbReference type="ARBA" id="ARBA00022741"/>
    </source>
</evidence>
<evidence type="ECO:0000313" key="5">
    <source>
        <dbReference type="EMBL" id="MFD2610859.1"/>
    </source>
</evidence>
<keyword evidence="2" id="KW-0547">Nucleotide-binding</keyword>
<dbReference type="InterPro" id="IPR051782">
    <property type="entry name" value="ABC_Transporter_VariousFunc"/>
</dbReference>